<gene>
    <name evidence="2" type="ORF">GQ607_009117</name>
</gene>
<sequence length="185" mass="19996">MHFATPFLVMLQLAMMAASRPSSLDPRDGRIVRLNWSNNITLEMPIVSVWDASSTILHAAACGNEVTLSDTKIRVEADHTGRGTIKIGLDTFNISSDRGESGGIICARMYNSVDVSIECEVPSPLTGSTQLPSITTTTLECASSFNLAHRILHLSAPDNLPVTDALDHFTNGIGPRKFLSVDPFL</sequence>
<dbReference type="AlphaFoldDB" id="A0A8H3W770"/>
<evidence type="ECO:0000313" key="2">
    <source>
        <dbReference type="EMBL" id="KAF0323671.1"/>
    </source>
</evidence>
<reference evidence="2 3" key="1">
    <citation type="submission" date="2019-12" db="EMBL/GenBank/DDBJ databases">
        <title>A genome sequence resource for the geographically widespread anthracnose pathogen Colletotrichum asianum.</title>
        <authorList>
            <person name="Meng Y."/>
        </authorList>
    </citation>
    <scope>NUCLEOTIDE SEQUENCE [LARGE SCALE GENOMIC DNA]</scope>
    <source>
        <strain evidence="2 3">ICMP 18580</strain>
    </source>
</reference>
<feature type="signal peptide" evidence="1">
    <location>
        <begin position="1"/>
        <end position="19"/>
    </location>
</feature>
<dbReference type="OrthoDB" id="3641682at2759"/>
<proteinExistence type="predicted"/>
<evidence type="ECO:0000313" key="3">
    <source>
        <dbReference type="Proteomes" id="UP000434172"/>
    </source>
</evidence>
<dbReference type="EMBL" id="WOWK01000050">
    <property type="protein sequence ID" value="KAF0323671.1"/>
    <property type="molecule type" value="Genomic_DNA"/>
</dbReference>
<accession>A0A8H3W770</accession>
<comment type="caution">
    <text evidence="2">The sequence shown here is derived from an EMBL/GenBank/DDBJ whole genome shotgun (WGS) entry which is preliminary data.</text>
</comment>
<organism evidence="2 3">
    <name type="scientific">Colletotrichum asianum</name>
    <dbReference type="NCBI Taxonomy" id="702518"/>
    <lineage>
        <taxon>Eukaryota</taxon>
        <taxon>Fungi</taxon>
        <taxon>Dikarya</taxon>
        <taxon>Ascomycota</taxon>
        <taxon>Pezizomycotina</taxon>
        <taxon>Sordariomycetes</taxon>
        <taxon>Hypocreomycetidae</taxon>
        <taxon>Glomerellales</taxon>
        <taxon>Glomerellaceae</taxon>
        <taxon>Colletotrichum</taxon>
        <taxon>Colletotrichum gloeosporioides species complex</taxon>
    </lineage>
</organism>
<name>A0A8H3W770_9PEZI</name>
<dbReference type="Proteomes" id="UP000434172">
    <property type="component" value="Unassembled WGS sequence"/>
</dbReference>
<keyword evidence="3" id="KW-1185">Reference proteome</keyword>
<evidence type="ECO:0000256" key="1">
    <source>
        <dbReference type="SAM" id="SignalP"/>
    </source>
</evidence>
<keyword evidence="1" id="KW-0732">Signal</keyword>
<protein>
    <submittedName>
        <fullName evidence="2">Uncharacterized protein</fullName>
    </submittedName>
</protein>
<feature type="chain" id="PRO_5034456021" evidence="1">
    <location>
        <begin position="20"/>
        <end position="185"/>
    </location>
</feature>